<comment type="caution">
    <text evidence="2">The sequence shown here is derived from an EMBL/GenBank/DDBJ whole genome shotgun (WGS) entry which is preliminary data.</text>
</comment>
<evidence type="ECO:0000313" key="3">
    <source>
        <dbReference type="Proteomes" id="UP000299102"/>
    </source>
</evidence>
<dbReference type="Proteomes" id="UP000299102">
    <property type="component" value="Unassembled WGS sequence"/>
</dbReference>
<proteinExistence type="predicted"/>
<feature type="compositionally biased region" description="Basic and acidic residues" evidence="1">
    <location>
        <begin position="49"/>
        <end position="61"/>
    </location>
</feature>
<organism evidence="2 3">
    <name type="scientific">Eumeta variegata</name>
    <name type="common">Bagworm moth</name>
    <name type="synonym">Eumeta japonica</name>
    <dbReference type="NCBI Taxonomy" id="151549"/>
    <lineage>
        <taxon>Eukaryota</taxon>
        <taxon>Metazoa</taxon>
        <taxon>Ecdysozoa</taxon>
        <taxon>Arthropoda</taxon>
        <taxon>Hexapoda</taxon>
        <taxon>Insecta</taxon>
        <taxon>Pterygota</taxon>
        <taxon>Neoptera</taxon>
        <taxon>Endopterygota</taxon>
        <taxon>Lepidoptera</taxon>
        <taxon>Glossata</taxon>
        <taxon>Ditrysia</taxon>
        <taxon>Tineoidea</taxon>
        <taxon>Psychidae</taxon>
        <taxon>Oiketicinae</taxon>
        <taxon>Eumeta</taxon>
    </lineage>
</organism>
<evidence type="ECO:0000256" key="1">
    <source>
        <dbReference type="SAM" id="MobiDB-lite"/>
    </source>
</evidence>
<dbReference type="AlphaFoldDB" id="A0A4C1SQY2"/>
<evidence type="ECO:0000313" key="2">
    <source>
        <dbReference type="EMBL" id="GBP03471.1"/>
    </source>
</evidence>
<dbReference type="EMBL" id="BGZK01000010">
    <property type="protein sequence ID" value="GBP03471.1"/>
    <property type="molecule type" value="Genomic_DNA"/>
</dbReference>
<gene>
    <name evidence="2" type="ORF">EVAR_101819_1</name>
</gene>
<keyword evidence="3" id="KW-1185">Reference proteome</keyword>
<name>A0A4C1SQY2_EUMVA</name>
<accession>A0A4C1SQY2</accession>
<protein>
    <submittedName>
        <fullName evidence="2">Uncharacterized protein</fullName>
    </submittedName>
</protein>
<reference evidence="2 3" key="1">
    <citation type="journal article" date="2019" name="Commun. Biol.">
        <title>The bagworm genome reveals a unique fibroin gene that provides high tensile strength.</title>
        <authorList>
            <person name="Kono N."/>
            <person name="Nakamura H."/>
            <person name="Ohtoshi R."/>
            <person name="Tomita M."/>
            <person name="Numata K."/>
            <person name="Arakawa K."/>
        </authorList>
    </citation>
    <scope>NUCLEOTIDE SEQUENCE [LARGE SCALE GENOMIC DNA]</scope>
</reference>
<feature type="compositionally biased region" description="Low complexity" evidence="1">
    <location>
        <begin position="76"/>
        <end position="86"/>
    </location>
</feature>
<sequence length="164" mass="18431">MCALASKSTGKRGEKAVFVLTKTIEGMLSWTRGEGSRFWNTRRQNDFRTTRDEVGSRRRNGEITGGSWRIAIAGKPSPSRPSSPHSPFHHHIPLHQPTPHSIRYSIPVQRFRKAPVTSLELIKAAEVRSLSFRDTSHVCVEIDRLRTTNEEAVFTGLKENVLAG</sequence>
<feature type="region of interest" description="Disordered" evidence="1">
    <location>
        <begin position="49"/>
        <end position="99"/>
    </location>
</feature>